<dbReference type="InterPro" id="IPR020084">
    <property type="entry name" value="NUDIX_hydrolase_CS"/>
</dbReference>
<dbReference type="InterPro" id="IPR000086">
    <property type="entry name" value="NUDIX_hydrolase_dom"/>
</dbReference>
<dbReference type="HOGENOM" id="CLU_054299_0_0_1"/>
<comment type="similarity">
    <text evidence="1">Belongs to the Nudix hydrolase family.</text>
</comment>
<dbReference type="PROSITE" id="PS00893">
    <property type="entry name" value="NUDIX_BOX"/>
    <property type="match status" value="1"/>
</dbReference>
<dbReference type="OMA" id="NYHHAEP"/>
<reference evidence="4" key="1">
    <citation type="submission" date="2013-04" db="UniProtKB">
        <authorList>
            <consortium name="EnsemblPlants"/>
        </authorList>
    </citation>
    <scope>IDENTIFICATION</scope>
</reference>
<name>J3LB21_ORYBR</name>
<dbReference type="Gramene" id="OB02G18380.1">
    <property type="protein sequence ID" value="OB02G18380.1"/>
    <property type="gene ID" value="OB02G18380"/>
</dbReference>
<evidence type="ECO:0000313" key="4">
    <source>
        <dbReference type="EnsemblPlants" id="OB02G18380.1"/>
    </source>
</evidence>
<feature type="domain" description="Nudix hydrolase" evidence="3">
    <location>
        <begin position="110"/>
        <end position="250"/>
    </location>
</feature>
<proteinExistence type="inferred from homology"/>
<dbReference type="FunFam" id="3.90.79.10:FF:000015">
    <property type="entry name" value="Nudix hydrolase 8"/>
    <property type="match status" value="1"/>
</dbReference>
<keyword evidence="5" id="KW-1185">Reference proteome</keyword>
<dbReference type="EnsemblPlants" id="OB02G18380.1">
    <property type="protein sequence ID" value="OB02G18380.1"/>
    <property type="gene ID" value="OB02G18380"/>
</dbReference>
<dbReference type="Proteomes" id="UP000006038">
    <property type="component" value="Unassembled WGS sequence"/>
</dbReference>
<dbReference type="PROSITE" id="PS51462">
    <property type="entry name" value="NUDIX"/>
    <property type="match status" value="1"/>
</dbReference>
<protein>
    <recommendedName>
        <fullName evidence="3">Nudix hydrolase domain-containing protein</fullName>
    </recommendedName>
</protein>
<evidence type="ECO:0000256" key="1">
    <source>
        <dbReference type="ARBA" id="ARBA00005582"/>
    </source>
</evidence>
<dbReference type="SUPFAM" id="SSF55811">
    <property type="entry name" value="Nudix"/>
    <property type="match status" value="1"/>
</dbReference>
<dbReference type="PANTHER" id="PTHR13994:SF53">
    <property type="entry name" value="NUDIX HYDROLASE 8-LIKE"/>
    <property type="match status" value="1"/>
</dbReference>
<dbReference type="GO" id="GO:0035529">
    <property type="term" value="F:NADH pyrophosphatase activity"/>
    <property type="evidence" value="ECO:0007669"/>
    <property type="project" value="TreeGrafter"/>
</dbReference>
<keyword evidence="2" id="KW-0378">Hydrolase</keyword>
<accession>J3LB21</accession>
<dbReference type="GO" id="GO:0051287">
    <property type="term" value="F:NAD binding"/>
    <property type="evidence" value="ECO:0007669"/>
    <property type="project" value="TreeGrafter"/>
</dbReference>
<dbReference type="AlphaFoldDB" id="J3LB21"/>
<dbReference type="CDD" id="cd04670">
    <property type="entry name" value="NUDIX_ASFGF2_Nudt6"/>
    <property type="match status" value="1"/>
</dbReference>
<evidence type="ECO:0000256" key="2">
    <source>
        <dbReference type="ARBA" id="ARBA00022801"/>
    </source>
</evidence>
<evidence type="ECO:0000259" key="3">
    <source>
        <dbReference type="PROSITE" id="PS51462"/>
    </source>
</evidence>
<sequence length="294" mass="32225">MAFVVPSSHARCYLSLPHPKISDTKKVDFGIATGAAFRQPCFKLSISSSGKTLSKGTNAAISDTPLLGTIDVLDAFEDDYGGVVINPTSLPSTSNAFASSLQSSLSYWSKQKLQFTLICFTFILGGLCLSSCRARVLVVKEGKCPSHCSGIWKIPTGFIDKFEDLFSGAIREVREETGVESCFLDVVAFRHAHQALFDKSDILFICTLKPLSFEISIDESEIEAARWMPIDEFVSKPCHQEDEMSRAIIDICIAAHQKCYAGLGAHQVMSRLDNMVAHLYTGYTREATGCVPEI</sequence>
<dbReference type="PANTHER" id="PTHR13994">
    <property type="entry name" value="NUDIX HYDROLASE RELATED"/>
    <property type="match status" value="1"/>
</dbReference>
<dbReference type="Pfam" id="PF00293">
    <property type="entry name" value="NUDIX"/>
    <property type="match status" value="1"/>
</dbReference>
<dbReference type="Pfam" id="PF18290">
    <property type="entry name" value="Nudix_hydro"/>
    <property type="match status" value="1"/>
</dbReference>
<evidence type="ECO:0000313" key="5">
    <source>
        <dbReference type="Proteomes" id="UP000006038"/>
    </source>
</evidence>
<dbReference type="GO" id="GO:0047631">
    <property type="term" value="F:ADP-ribose diphosphatase activity"/>
    <property type="evidence" value="ECO:0007669"/>
    <property type="project" value="TreeGrafter"/>
</dbReference>
<dbReference type="InterPro" id="IPR040618">
    <property type="entry name" value="Pre-Nudix"/>
</dbReference>
<dbReference type="eggNOG" id="KOG0648">
    <property type="taxonomic scope" value="Eukaryota"/>
</dbReference>
<dbReference type="InterPro" id="IPR015797">
    <property type="entry name" value="NUDIX_hydrolase-like_dom_sf"/>
</dbReference>
<dbReference type="InterPro" id="IPR003293">
    <property type="entry name" value="Nudix_hydrolase6-like"/>
</dbReference>
<organism evidence="4">
    <name type="scientific">Oryza brachyantha</name>
    <name type="common">malo sina</name>
    <dbReference type="NCBI Taxonomy" id="4533"/>
    <lineage>
        <taxon>Eukaryota</taxon>
        <taxon>Viridiplantae</taxon>
        <taxon>Streptophyta</taxon>
        <taxon>Embryophyta</taxon>
        <taxon>Tracheophyta</taxon>
        <taxon>Spermatophyta</taxon>
        <taxon>Magnoliopsida</taxon>
        <taxon>Liliopsida</taxon>
        <taxon>Poales</taxon>
        <taxon>Poaceae</taxon>
        <taxon>BOP clade</taxon>
        <taxon>Oryzoideae</taxon>
        <taxon>Oryzeae</taxon>
        <taxon>Oryzinae</taxon>
        <taxon>Oryza</taxon>
    </lineage>
</organism>
<dbReference type="Gene3D" id="3.40.630.30">
    <property type="match status" value="1"/>
</dbReference>
<dbReference type="Gene3D" id="3.90.79.10">
    <property type="entry name" value="Nucleoside Triphosphate Pyrophosphohydrolase"/>
    <property type="match status" value="1"/>
</dbReference>